<dbReference type="InterPro" id="IPR011013">
    <property type="entry name" value="Gal_mutarotase_sf_dom"/>
</dbReference>
<dbReference type="Gene3D" id="2.70.98.10">
    <property type="match status" value="1"/>
</dbReference>
<dbReference type="GO" id="GO:0003824">
    <property type="term" value="F:catalytic activity"/>
    <property type="evidence" value="ECO:0007669"/>
    <property type="project" value="InterPro"/>
</dbReference>
<dbReference type="SUPFAM" id="SSF74650">
    <property type="entry name" value="Galactose mutarotase-like"/>
    <property type="match status" value="1"/>
</dbReference>
<accession>A0A1Y5TID2</accession>
<dbReference type="AlphaFoldDB" id="A0A1Y5TID2"/>
<dbReference type="GO" id="GO:0005975">
    <property type="term" value="P:carbohydrate metabolic process"/>
    <property type="evidence" value="ECO:0007669"/>
    <property type="project" value="InterPro"/>
</dbReference>
<sequence length="330" mass="35659">MRLVKGRAWVEIDPVGAIIADAGFHVGGQTVRPLFQNPWRDDPREMDVLTRHLGGEWPCVPFGVPDPPGDLPLGWPNDLDRAPWHKHAHGFGAHRPWTLTQDGAQTVLAEITYPEDGPVVGLKRRVHLASESEIQLELEVSARQDAALPIGLHPVVSLADAAPGAAFLRVAGEDSAWTFPRDVEPGRSRLQANQQGVSLRSLLSTDGTSIDAAALPFAGHSEDLILLTAPGGCVSLSRPDLGYQVDVTWDDTHLPSCLLWLSNRGRDYAPWDGRVCAVGIEPVAAAFDLGVEQSRSLNTPLARAGVRTTAQLKAGEVWRTDYSIAVQTSV</sequence>
<evidence type="ECO:0000313" key="2">
    <source>
        <dbReference type="Proteomes" id="UP000193623"/>
    </source>
</evidence>
<evidence type="ECO:0000313" key="1">
    <source>
        <dbReference type="EMBL" id="SLN62719.1"/>
    </source>
</evidence>
<proteinExistence type="predicted"/>
<keyword evidence="2" id="KW-1185">Reference proteome</keyword>
<protein>
    <recommendedName>
        <fullName evidence="3">Aldose 1-epimerase</fullName>
    </recommendedName>
</protein>
<organism evidence="1 2">
    <name type="scientific">Pseudooctadecabacter jejudonensis</name>
    <dbReference type="NCBI Taxonomy" id="1391910"/>
    <lineage>
        <taxon>Bacteria</taxon>
        <taxon>Pseudomonadati</taxon>
        <taxon>Pseudomonadota</taxon>
        <taxon>Alphaproteobacteria</taxon>
        <taxon>Rhodobacterales</taxon>
        <taxon>Paracoccaceae</taxon>
        <taxon>Pseudooctadecabacter</taxon>
    </lineage>
</organism>
<evidence type="ECO:0008006" key="3">
    <source>
        <dbReference type="Google" id="ProtNLM"/>
    </source>
</evidence>
<dbReference type="Proteomes" id="UP000193623">
    <property type="component" value="Unassembled WGS sequence"/>
</dbReference>
<reference evidence="1 2" key="1">
    <citation type="submission" date="2017-03" db="EMBL/GenBank/DDBJ databases">
        <authorList>
            <person name="Afonso C.L."/>
            <person name="Miller P.J."/>
            <person name="Scott M.A."/>
            <person name="Spackman E."/>
            <person name="Goraichik I."/>
            <person name="Dimitrov K.M."/>
            <person name="Suarez D.L."/>
            <person name="Swayne D.E."/>
        </authorList>
    </citation>
    <scope>NUCLEOTIDE SEQUENCE [LARGE SCALE GENOMIC DNA]</scope>
    <source>
        <strain evidence="1 2">CECT 8397</strain>
    </source>
</reference>
<dbReference type="OrthoDB" id="7335506at2"/>
<dbReference type="GO" id="GO:0030246">
    <property type="term" value="F:carbohydrate binding"/>
    <property type="evidence" value="ECO:0007669"/>
    <property type="project" value="InterPro"/>
</dbReference>
<dbReference type="InterPro" id="IPR014718">
    <property type="entry name" value="GH-type_carb-bd"/>
</dbReference>
<gene>
    <name evidence="1" type="ORF">PSJ8397_03331</name>
</gene>
<dbReference type="EMBL" id="FWFT01000007">
    <property type="protein sequence ID" value="SLN62719.1"/>
    <property type="molecule type" value="Genomic_DNA"/>
</dbReference>
<dbReference type="RefSeq" id="WP_085865725.1">
    <property type="nucleotide sequence ID" value="NZ_FWFT01000007.1"/>
</dbReference>
<name>A0A1Y5TID2_9RHOB</name>